<dbReference type="InParanoid" id="A0A3R7FBK8"/>
<reference evidence="1 2" key="1">
    <citation type="journal article" date="2018" name="Biotechnol. Adv.">
        <title>Improved genomic resources and new bioinformatic workflow for the carcinogenic parasite Clonorchis sinensis: Biotechnological implications.</title>
        <authorList>
            <person name="Wang D."/>
            <person name="Korhonen P.K."/>
            <person name="Gasser R.B."/>
            <person name="Young N.D."/>
        </authorList>
    </citation>
    <scope>NUCLEOTIDE SEQUENCE [LARGE SCALE GENOMIC DNA]</scope>
    <source>
        <strain evidence="1">Cs-k2</strain>
    </source>
</reference>
<evidence type="ECO:0000313" key="2">
    <source>
        <dbReference type="Proteomes" id="UP000286415"/>
    </source>
</evidence>
<accession>A0A3R7FBK8</accession>
<organism evidence="1 2">
    <name type="scientific">Clonorchis sinensis</name>
    <name type="common">Chinese liver fluke</name>
    <dbReference type="NCBI Taxonomy" id="79923"/>
    <lineage>
        <taxon>Eukaryota</taxon>
        <taxon>Metazoa</taxon>
        <taxon>Spiralia</taxon>
        <taxon>Lophotrochozoa</taxon>
        <taxon>Platyhelminthes</taxon>
        <taxon>Trematoda</taxon>
        <taxon>Digenea</taxon>
        <taxon>Opisthorchiida</taxon>
        <taxon>Opisthorchiata</taxon>
        <taxon>Opisthorchiidae</taxon>
        <taxon>Clonorchis</taxon>
    </lineage>
</organism>
<dbReference type="Proteomes" id="UP000286415">
    <property type="component" value="Unassembled WGS sequence"/>
</dbReference>
<sequence length="184" mass="21492">LQRLWGEISQRLEWEFTGRIFHSSKQTFASRLPLFRLEQTVRFPTLVLPSNNMSVRHRMDATTERFRFLFIENPSLKTSTTSTNSSTSAWIVSGAFSDCISTMHTKGRDDFGQFIQKHLRLLLFEDENDVVCILQLNNVFFTGYLNTRVLETLQRSSHYLIDHEVEKEWRECASLTAPLSVRKL</sequence>
<protein>
    <submittedName>
        <fullName evidence="1">Uncharacterized protein</fullName>
    </submittedName>
</protein>
<proteinExistence type="predicted"/>
<comment type="caution">
    <text evidence="1">The sequence shown here is derived from an EMBL/GenBank/DDBJ whole genome shotgun (WGS) entry which is preliminary data.</text>
</comment>
<gene>
    <name evidence="1" type="ORF">CSKR_105286</name>
</gene>
<name>A0A3R7FBK8_CLOSI</name>
<keyword evidence="2" id="KW-1185">Reference proteome</keyword>
<dbReference type="EMBL" id="NIRI02000042">
    <property type="protein sequence ID" value="KAG5450958.1"/>
    <property type="molecule type" value="Genomic_DNA"/>
</dbReference>
<dbReference type="OrthoDB" id="10507836at2759"/>
<feature type="non-terminal residue" evidence="1">
    <location>
        <position position="1"/>
    </location>
</feature>
<evidence type="ECO:0000313" key="1">
    <source>
        <dbReference type="EMBL" id="KAG5450958.1"/>
    </source>
</evidence>
<dbReference type="AlphaFoldDB" id="A0A3R7FBK8"/>
<reference evidence="1 2" key="2">
    <citation type="journal article" date="2021" name="Genomics">
        <title>High-quality reference genome for Clonorchis sinensis.</title>
        <authorList>
            <person name="Young N.D."/>
            <person name="Stroehlein A.J."/>
            <person name="Kinkar L."/>
            <person name="Wang T."/>
            <person name="Sohn W.M."/>
            <person name="Chang B.C.H."/>
            <person name="Kaur P."/>
            <person name="Weisz D."/>
            <person name="Dudchenko O."/>
            <person name="Aiden E.L."/>
            <person name="Korhonen P.K."/>
            <person name="Gasser R.B."/>
        </authorList>
    </citation>
    <scope>NUCLEOTIDE SEQUENCE [LARGE SCALE GENOMIC DNA]</scope>
    <source>
        <strain evidence="1">Cs-k2</strain>
    </source>
</reference>